<name>A0A5J5AIA2_9ASTE</name>
<dbReference type="Pfam" id="PF00560">
    <property type="entry name" value="LRR_1"/>
    <property type="match status" value="6"/>
</dbReference>
<evidence type="ECO:0000313" key="17">
    <source>
        <dbReference type="EMBL" id="KAA8529939.1"/>
    </source>
</evidence>
<dbReference type="Pfam" id="PF13855">
    <property type="entry name" value="LRR_8"/>
    <property type="match status" value="2"/>
</dbReference>
<dbReference type="SUPFAM" id="SSF52047">
    <property type="entry name" value="RNI-like"/>
    <property type="match status" value="1"/>
</dbReference>
<dbReference type="InterPro" id="IPR032675">
    <property type="entry name" value="LRR_dom_sf"/>
</dbReference>
<evidence type="ECO:0000256" key="10">
    <source>
        <dbReference type="ARBA" id="ARBA00022840"/>
    </source>
</evidence>
<feature type="chain" id="PRO_5023809743" evidence="16">
    <location>
        <begin position="24"/>
        <end position="685"/>
    </location>
</feature>
<keyword evidence="5" id="KW-0433">Leucine-rich repeat</keyword>
<keyword evidence="18" id="KW-1185">Reference proteome</keyword>
<feature type="transmembrane region" description="Helical" evidence="15">
    <location>
        <begin position="639"/>
        <end position="661"/>
    </location>
</feature>
<dbReference type="Proteomes" id="UP000325577">
    <property type="component" value="Linkage Group LG20"/>
</dbReference>
<keyword evidence="11 15" id="KW-1133">Transmembrane helix</keyword>
<dbReference type="FunFam" id="3.80.10.10:FF:000041">
    <property type="entry name" value="LRR receptor-like serine/threonine-protein kinase ERECTA"/>
    <property type="match status" value="2"/>
</dbReference>
<dbReference type="PRINTS" id="PR00019">
    <property type="entry name" value="LEURICHRPT"/>
</dbReference>
<organism evidence="17 18">
    <name type="scientific">Nyssa sinensis</name>
    <dbReference type="NCBI Taxonomy" id="561372"/>
    <lineage>
        <taxon>Eukaryota</taxon>
        <taxon>Viridiplantae</taxon>
        <taxon>Streptophyta</taxon>
        <taxon>Embryophyta</taxon>
        <taxon>Tracheophyta</taxon>
        <taxon>Spermatophyta</taxon>
        <taxon>Magnoliopsida</taxon>
        <taxon>eudicotyledons</taxon>
        <taxon>Gunneridae</taxon>
        <taxon>Pentapetalae</taxon>
        <taxon>asterids</taxon>
        <taxon>Cornales</taxon>
        <taxon>Nyssaceae</taxon>
        <taxon>Nyssa</taxon>
    </lineage>
</organism>
<dbReference type="OrthoDB" id="676979at2759"/>
<keyword evidence="14" id="KW-0325">Glycoprotein</keyword>
<evidence type="ECO:0000256" key="16">
    <source>
        <dbReference type="SAM" id="SignalP"/>
    </source>
</evidence>
<evidence type="ECO:0000256" key="11">
    <source>
        <dbReference type="ARBA" id="ARBA00022989"/>
    </source>
</evidence>
<dbReference type="GO" id="GO:0051707">
    <property type="term" value="P:response to other organism"/>
    <property type="evidence" value="ECO:0007669"/>
    <property type="project" value="UniProtKB-ARBA"/>
</dbReference>
<evidence type="ECO:0000256" key="3">
    <source>
        <dbReference type="ARBA" id="ARBA00009592"/>
    </source>
</evidence>
<dbReference type="PROSITE" id="PS51450">
    <property type="entry name" value="LRR"/>
    <property type="match status" value="1"/>
</dbReference>
<keyword evidence="7 16" id="KW-0732">Signal</keyword>
<evidence type="ECO:0000256" key="7">
    <source>
        <dbReference type="ARBA" id="ARBA00022729"/>
    </source>
</evidence>
<keyword evidence="10" id="KW-0067">ATP-binding</keyword>
<dbReference type="FunFam" id="3.80.10.10:FF:000213">
    <property type="entry name" value="Tyrosine-sulfated glycopeptide receptor 1"/>
    <property type="match status" value="1"/>
</dbReference>
<dbReference type="InterPro" id="IPR003591">
    <property type="entry name" value="Leu-rich_rpt_typical-subtyp"/>
</dbReference>
<evidence type="ECO:0000256" key="9">
    <source>
        <dbReference type="ARBA" id="ARBA00022741"/>
    </source>
</evidence>
<sequence>MDTKEFVVFIFLGFSFLAQSTYCFNQTCSSEDLRALDGFMKDLERRIDGWDNFFDCCSWKGVVCESFTSVMEDTNISSTSRVVSIELGSRRLQELFQLENLEILDLSSNDFSGFLPMEVNLPSIRFLDISRNSLLGSINGNICATAKQLQVLILSSNCYYGEIPAGLGNCSFLEHLSLSSNFLQGNFPEELFSLAKLSELDLQDNMLSGPLSPSFGNLSNLVKMDISLNRFSGTLPDVFQNLRKLKQFSAMTNGFRGHLPASLTNSPSISSLRLNNNSLTGPIVLNCSAMVCLTSLGLSFNQFNGPIPDNLPSCQQLSTVKLSLNKFGSHLPDSFKNFKSLSHLTLYRTGLRNLSAALSILQYCKNLTTLVLTSNFHNEAMPADFNLKFRNLMTLVIANCGLSGIVPTWLSGCTKLQVLDLSWNHLSGQIPVWFGKLNFLFYLDLSNNSLSGDIPKSMTKLQSLICRNFSVENPSEELMFFIKKNPTLRGLQYNQIWSFPPTLDLSNNMLTGQIWPEFGNLKLLHVFNLNNNYLAGLIPTTLSEMTNLETLDLSYNSLSGSIPPSLVYLTFLSKFSVGYNQLSGRIPSGGQFLTFPDSSFEGNKGLCISLSSSCSAGSPKGTPFDSPEAAKDSIIGLPFGFGAVVGFAITVSIGFMSGWLIPKAETRNCRRPIRQRRHQALVRQR</sequence>
<accession>A0A5J5AIA2</accession>
<keyword evidence="13" id="KW-0675">Receptor</keyword>
<keyword evidence="8" id="KW-0677">Repeat</keyword>
<evidence type="ECO:0000256" key="14">
    <source>
        <dbReference type="ARBA" id="ARBA00023180"/>
    </source>
</evidence>
<keyword evidence="9" id="KW-0547">Nucleotide-binding</keyword>
<keyword evidence="4" id="KW-1003">Cell membrane</keyword>
<dbReference type="EMBL" id="CM018044">
    <property type="protein sequence ID" value="KAA8529939.1"/>
    <property type="molecule type" value="Genomic_DNA"/>
</dbReference>
<dbReference type="InterPro" id="IPR001611">
    <property type="entry name" value="Leu-rich_rpt"/>
</dbReference>
<feature type="signal peptide" evidence="16">
    <location>
        <begin position="1"/>
        <end position="23"/>
    </location>
</feature>
<dbReference type="SMART" id="SM00369">
    <property type="entry name" value="LRR_TYP"/>
    <property type="match status" value="6"/>
</dbReference>
<evidence type="ECO:0000256" key="4">
    <source>
        <dbReference type="ARBA" id="ARBA00022475"/>
    </source>
</evidence>
<dbReference type="AlphaFoldDB" id="A0A5J5AIA2"/>
<reference evidence="17 18" key="1">
    <citation type="submission" date="2019-09" db="EMBL/GenBank/DDBJ databases">
        <title>A chromosome-level genome assembly of the Chinese tupelo Nyssa sinensis.</title>
        <authorList>
            <person name="Yang X."/>
            <person name="Kang M."/>
            <person name="Yang Y."/>
            <person name="Xiong H."/>
            <person name="Wang M."/>
            <person name="Zhang Z."/>
            <person name="Wang Z."/>
            <person name="Wu H."/>
            <person name="Ma T."/>
            <person name="Liu J."/>
            <person name="Xi Z."/>
        </authorList>
    </citation>
    <scope>NUCLEOTIDE SEQUENCE [LARGE SCALE GENOMIC DNA]</scope>
    <source>
        <strain evidence="17">J267</strain>
        <tissue evidence="17">Leaf</tissue>
    </source>
</reference>
<comment type="similarity">
    <text evidence="3">Belongs to the RLP family.</text>
</comment>
<evidence type="ECO:0000313" key="18">
    <source>
        <dbReference type="Proteomes" id="UP000325577"/>
    </source>
</evidence>
<keyword evidence="12 15" id="KW-0472">Membrane</keyword>
<proteinExistence type="inferred from homology"/>
<dbReference type="PANTHER" id="PTHR48053">
    <property type="entry name" value="LEUCINE RICH REPEAT FAMILY PROTEIN, EXPRESSED"/>
    <property type="match status" value="1"/>
</dbReference>
<gene>
    <name evidence="17" type="ORF">F0562_034457</name>
</gene>
<dbReference type="SUPFAM" id="SSF52058">
    <property type="entry name" value="L domain-like"/>
    <property type="match status" value="1"/>
</dbReference>
<evidence type="ECO:0000256" key="15">
    <source>
        <dbReference type="SAM" id="Phobius"/>
    </source>
</evidence>
<dbReference type="GO" id="GO:0005524">
    <property type="term" value="F:ATP binding"/>
    <property type="evidence" value="ECO:0007669"/>
    <property type="project" value="UniProtKB-KW"/>
</dbReference>
<dbReference type="InterPro" id="IPR051716">
    <property type="entry name" value="Plant_RL_S/T_kinase"/>
</dbReference>
<evidence type="ECO:0000256" key="1">
    <source>
        <dbReference type="ARBA" id="ARBA00004236"/>
    </source>
</evidence>
<evidence type="ECO:0000256" key="5">
    <source>
        <dbReference type="ARBA" id="ARBA00022614"/>
    </source>
</evidence>
<dbReference type="GO" id="GO:0006952">
    <property type="term" value="P:defense response"/>
    <property type="evidence" value="ECO:0007669"/>
    <property type="project" value="UniProtKB-ARBA"/>
</dbReference>
<comment type="subcellular location">
    <subcellularLocation>
        <location evidence="1">Cell membrane</location>
    </subcellularLocation>
    <subcellularLocation>
        <location evidence="2">Membrane</location>
        <topology evidence="2">Single-pass type I membrane protein</topology>
    </subcellularLocation>
</comment>
<dbReference type="PANTHER" id="PTHR48053:SF126">
    <property type="entry name" value="MDIS1-INTERACTING RECEPTOR LIKE KINASE 2-LIKE ISOFORM X1"/>
    <property type="match status" value="1"/>
</dbReference>
<evidence type="ECO:0000256" key="6">
    <source>
        <dbReference type="ARBA" id="ARBA00022692"/>
    </source>
</evidence>
<protein>
    <submittedName>
        <fullName evidence="17">Uncharacterized protein</fullName>
    </submittedName>
</protein>
<evidence type="ECO:0000256" key="2">
    <source>
        <dbReference type="ARBA" id="ARBA00004479"/>
    </source>
</evidence>
<dbReference type="GO" id="GO:0005886">
    <property type="term" value="C:plasma membrane"/>
    <property type="evidence" value="ECO:0007669"/>
    <property type="project" value="UniProtKB-SubCell"/>
</dbReference>
<evidence type="ECO:0000256" key="12">
    <source>
        <dbReference type="ARBA" id="ARBA00023136"/>
    </source>
</evidence>
<dbReference type="Gene3D" id="3.80.10.10">
    <property type="entry name" value="Ribonuclease Inhibitor"/>
    <property type="match status" value="2"/>
</dbReference>
<evidence type="ECO:0000256" key="8">
    <source>
        <dbReference type="ARBA" id="ARBA00022737"/>
    </source>
</evidence>
<keyword evidence="6 15" id="KW-0812">Transmembrane</keyword>
<evidence type="ECO:0000256" key="13">
    <source>
        <dbReference type="ARBA" id="ARBA00023170"/>
    </source>
</evidence>